<sequence>MSSDSNQDPPSNANTSRPPPRYQTKSDDSRAATSSNSNQNPPSNSNTSPQYQTKFDDPQLPRRPATTAAAVPVTTMITGTFFAGAHHFDIQGGEFTHTAGNLYRTIRNDHSTRSNFDNTYGHDYSGSGNRANNYHDAYSTSLIHRVFRVGPLTAIIDDRRKFRSQRYDASFVDTQFVSRGRGRGRGRGQHFNPRQNDAHGPNFIHEPIPQQAHQEAVLERDFDLYAFDRVYNVHAEPEEISAYPFPNAPPVNAAARSMQADVMMDDADIADGRGREPCDDSRTETLRSDTALTSVE</sequence>
<reference evidence="2" key="1">
    <citation type="submission" date="2022-08" db="EMBL/GenBank/DDBJ databases">
        <authorList>
            <consortium name="DOE Joint Genome Institute"/>
            <person name="Min B."/>
            <person name="Riley R."/>
            <person name="Sierra-Patev S."/>
            <person name="Naranjo-Ortiz M."/>
            <person name="Looney B."/>
            <person name="Konkel Z."/>
            <person name="Slot J.C."/>
            <person name="Sakamoto Y."/>
            <person name="Steenwyk J.L."/>
            <person name="Rokas A."/>
            <person name="Carro J."/>
            <person name="Camarero S."/>
            <person name="Ferreira P."/>
            <person name="Molpeceres G."/>
            <person name="Ruiz-Duenas F.J."/>
            <person name="Serrano A."/>
            <person name="Henrissat B."/>
            <person name="Drula E."/>
            <person name="Hughes K.W."/>
            <person name="Mata J.L."/>
            <person name="Ishikawa N.K."/>
            <person name="Vargas-Isla R."/>
            <person name="Ushijima S."/>
            <person name="Smith C.A."/>
            <person name="Ahrendt S."/>
            <person name="Andreopoulos W."/>
            <person name="He G."/>
            <person name="Labutti K."/>
            <person name="Lipzen A."/>
            <person name="Ng V."/>
            <person name="Sandor L."/>
            <person name="Barry K."/>
            <person name="Martinez A.T."/>
            <person name="Xiao Y."/>
            <person name="Gibbons J.G."/>
            <person name="Terashima K."/>
            <person name="Hibbett D.S."/>
            <person name="Grigoriev I.V."/>
        </authorList>
    </citation>
    <scope>NUCLEOTIDE SEQUENCE</scope>
    <source>
        <strain evidence="2">TFB10827</strain>
    </source>
</reference>
<evidence type="ECO:0000313" key="2">
    <source>
        <dbReference type="EMBL" id="KAJ3994684.1"/>
    </source>
</evidence>
<gene>
    <name evidence="2" type="ORF">F5050DRAFT_431757</name>
</gene>
<evidence type="ECO:0000313" key="3">
    <source>
        <dbReference type="Proteomes" id="UP001163828"/>
    </source>
</evidence>
<feature type="region of interest" description="Disordered" evidence="1">
    <location>
        <begin position="269"/>
        <end position="296"/>
    </location>
</feature>
<feature type="compositionally biased region" description="Basic and acidic residues" evidence="1">
    <location>
        <begin position="270"/>
        <end position="287"/>
    </location>
</feature>
<comment type="caution">
    <text evidence="2">The sequence shown here is derived from an EMBL/GenBank/DDBJ whole genome shotgun (WGS) entry which is preliminary data.</text>
</comment>
<feature type="compositionally biased region" description="Low complexity" evidence="1">
    <location>
        <begin position="33"/>
        <end position="50"/>
    </location>
</feature>
<evidence type="ECO:0008006" key="4">
    <source>
        <dbReference type="Google" id="ProtNLM"/>
    </source>
</evidence>
<organism evidence="2 3">
    <name type="scientific">Lentinula boryana</name>
    <dbReference type="NCBI Taxonomy" id="40481"/>
    <lineage>
        <taxon>Eukaryota</taxon>
        <taxon>Fungi</taxon>
        <taxon>Dikarya</taxon>
        <taxon>Basidiomycota</taxon>
        <taxon>Agaricomycotina</taxon>
        <taxon>Agaricomycetes</taxon>
        <taxon>Agaricomycetidae</taxon>
        <taxon>Agaricales</taxon>
        <taxon>Marasmiineae</taxon>
        <taxon>Omphalotaceae</taxon>
        <taxon>Lentinula</taxon>
    </lineage>
</organism>
<proteinExistence type="predicted"/>
<feature type="region of interest" description="Disordered" evidence="1">
    <location>
        <begin position="1"/>
        <end position="68"/>
    </location>
</feature>
<accession>A0ABQ8Q821</accession>
<name>A0ABQ8Q821_9AGAR</name>
<keyword evidence="3" id="KW-1185">Reference proteome</keyword>
<dbReference type="EMBL" id="MU790689">
    <property type="protein sequence ID" value="KAJ3994684.1"/>
    <property type="molecule type" value="Genomic_DNA"/>
</dbReference>
<evidence type="ECO:0000256" key="1">
    <source>
        <dbReference type="SAM" id="MobiDB-lite"/>
    </source>
</evidence>
<feature type="region of interest" description="Disordered" evidence="1">
    <location>
        <begin position="179"/>
        <end position="200"/>
    </location>
</feature>
<protein>
    <recommendedName>
        <fullName evidence="4">Pal1-domain-containing protein</fullName>
    </recommendedName>
</protein>
<dbReference type="Proteomes" id="UP001163828">
    <property type="component" value="Unassembled WGS sequence"/>
</dbReference>
<feature type="compositionally biased region" description="Polar residues" evidence="1">
    <location>
        <begin position="1"/>
        <end position="16"/>
    </location>
</feature>